<gene>
    <name evidence="14" type="ORF">TUM4438_42920</name>
</gene>
<evidence type="ECO:0000256" key="3">
    <source>
        <dbReference type="ARBA" id="ARBA00012438"/>
    </source>
</evidence>
<feature type="domain" description="HAMP" evidence="13">
    <location>
        <begin position="85"/>
        <end position="138"/>
    </location>
</feature>
<evidence type="ECO:0000256" key="8">
    <source>
        <dbReference type="ARBA" id="ARBA00022989"/>
    </source>
</evidence>
<dbReference type="Pfam" id="PF00512">
    <property type="entry name" value="HisKA"/>
    <property type="match status" value="1"/>
</dbReference>
<comment type="subcellular location">
    <subcellularLocation>
        <location evidence="2">Membrane</location>
    </subcellularLocation>
</comment>
<feature type="domain" description="Histidine kinase" evidence="12">
    <location>
        <begin position="146"/>
        <end position="364"/>
    </location>
</feature>
<dbReference type="Gene3D" id="6.10.340.10">
    <property type="match status" value="1"/>
</dbReference>
<evidence type="ECO:0000256" key="4">
    <source>
        <dbReference type="ARBA" id="ARBA00022553"/>
    </source>
</evidence>
<evidence type="ECO:0000256" key="7">
    <source>
        <dbReference type="ARBA" id="ARBA00022777"/>
    </source>
</evidence>
<evidence type="ECO:0000256" key="2">
    <source>
        <dbReference type="ARBA" id="ARBA00004370"/>
    </source>
</evidence>
<dbReference type="InterPro" id="IPR036890">
    <property type="entry name" value="HATPase_C_sf"/>
</dbReference>
<dbReference type="SUPFAM" id="SSF47384">
    <property type="entry name" value="Homodimeric domain of signal transducing histidine kinase"/>
    <property type="match status" value="1"/>
</dbReference>
<evidence type="ECO:0000256" key="6">
    <source>
        <dbReference type="ARBA" id="ARBA00022692"/>
    </source>
</evidence>
<evidence type="ECO:0000256" key="10">
    <source>
        <dbReference type="ARBA" id="ARBA00023136"/>
    </source>
</evidence>
<dbReference type="Gene3D" id="1.10.287.130">
    <property type="match status" value="1"/>
</dbReference>
<dbReference type="SMART" id="SM00388">
    <property type="entry name" value="HisKA"/>
    <property type="match status" value="1"/>
</dbReference>
<evidence type="ECO:0000256" key="5">
    <source>
        <dbReference type="ARBA" id="ARBA00022679"/>
    </source>
</evidence>
<reference evidence="14" key="1">
    <citation type="submission" date="2021-05" db="EMBL/GenBank/DDBJ databases">
        <title>Molecular characterization for Shewanella algae harboring chromosomal blaOXA-55-like strains isolated from clinical and environment sample.</title>
        <authorList>
            <person name="Ohama Y."/>
            <person name="Aoki K."/>
            <person name="Harada S."/>
            <person name="Moriya K."/>
            <person name="Ishii Y."/>
            <person name="Tateda K."/>
        </authorList>
    </citation>
    <scope>NUCLEOTIDE SEQUENCE</scope>
    <source>
        <strain evidence="14">JCM 11563</strain>
    </source>
</reference>
<dbReference type="SMART" id="SM00387">
    <property type="entry name" value="HATPase_c"/>
    <property type="match status" value="1"/>
</dbReference>
<keyword evidence="8 11" id="KW-1133">Transmembrane helix</keyword>
<keyword evidence="15" id="KW-1185">Reference proteome</keyword>
<keyword evidence="7" id="KW-0418">Kinase</keyword>
<dbReference type="InterPro" id="IPR004358">
    <property type="entry name" value="Sig_transdc_His_kin-like_C"/>
</dbReference>
<dbReference type="Proteomes" id="UP000887104">
    <property type="component" value="Unassembled WGS sequence"/>
</dbReference>
<name>A0ABQ4PSA9_9GAMM</name>
<dbReference type="PROSITE" id="PS50109">
    <property type="entry name" value="HIS_KIN"/>
    <property type="match status" value="1"/>
</dbReference>
<evidence type="ECO:0000259" key="13">
    <source>
        <dbReference type="PROSITE" id="PS50885"/>
    </source>
</evidence>
<sequence length="364" mass="40115">MLIITSCVSIILMSSITISYVDYHLDELNDEIEQKIEAFMKGEASEIDDDPIDEDDVITILEAGFTLSGLLVLILSTAVIIYTTRMNQSQIEGIEKVLHDAAAGNLSARTNESIMENDLSRIGYAIDEMLSQLQGAVASMNDISANIAHELKTPITRLQHNLQSLKETGNYQELQKDELNIRLSQAINESARLATIFDALLRISQIESGHRRQRFASLNITSVLATIADIYTDVAEDAGLSLQVHNSNVPIYLLGDQELLIQALANLIENALRYCPEGSQINLSCQAFESELIITVEDNGQGISDSEKTRVFERLYRGNKARNDEGLGLGLSLVKAVTELHHGHISLFDCHPGLGIKITLPLRG</sequence>
<keyword evidence="6 11" id="KW-0812">Transmembrane</keyword>
<dbReference type="InterPro" id="IPR050428">
    <property type="entry name" value="TCS_sensor_his_kinase"/>
</dbReference>
<accession>A0ABQ4PSA9</accession>
<evidence type="ECO:0000256" key="11">
    <source>
        <dbReference type="SAM" id="Phobius"/>
    </source>
</evidence>
<dbReference type="InterPro" id="IPR003660">
    <property type="entry name" value="HAMP_dom"/>
</dbReference>
<dbReference type="InterPro" id="IPR005467">
    <property type="entry name" value="His_kinase_dom"/>
</dbReference>
<dbReference type="PANTHER" id="PTHR45436">
    <property type="entry name" value="SENSOR HISTIDINE KINASE YKOH"/>
    <property type="match status" value="1"/>
</dbReference>
<proteinExistence type="predicted"/>
<dbReference type="EC" id="2.7.13.3" evidence="3"/>
<comment type="catalytic activity">
    <reaction evidence="1">
        <text>ATP + protein L-histidine = ADP + protein N-phospho-L-histidine.</text>
        <dbReference type="EC" id="2.7.13.3"/>
    </reaction>
</comment>
<dbReference type="InterPro" id="IPR003594">
    <property type="entry name" value="HATPase_dom"/>
</dbReference>
<dbReference type="SUPFAM" id="SSF55874">
    <property type="entry name" value="ATPase domain of HSP90 chaperone/DNA topoisomerase II/histidine kinase"/>
    <property type="match status" value="1"/>
</dbReference>
<evidence type="ECO:0000313" key="14">
    <source>
        <dbReference type="EMBL" id="GIU51857.1"/>
    </source>
</evidence>
<dbReference type="PRINTS" id="PR00344">
    <property type="entry name" value="BCTRLSENSOR"/>
</dbReference>
<dbReference type="InterPro" id="IPR036097">
    <property type="entry name" value="HisK_dim/P_sf"/>
</dbReference>
<dbReference type="Pfam" id="PF02518">
    <property type="entry name" value="HATPase_c"/>
    <property type="match status" value="1"/>
</dbReference>
<organism evidence="14 15">
    <name type="scientific">Shewanella sairae</name>
    <dbReference type="NCBI Taxonomy" id="190310"/>
    <lineage>
        <taxon>Bacteria</taxon>
        <taxon>Pseudomonadati</taxon>
        <taxon>Pseudomonadota</taxon>
        <taxon>Gammaproteobacteria</taxon>
        <taxon>Alteromonadales</taxon>
        <taxon>Shewanellaceae</taxon>
        <taxon>Shewanella</taxon>
    </lineage>
</organism>
<protein>
    <recommendedName>
        <fullName evidence="3">histidine kinase</fullName>
        <ecNumber evidence="3">2.7.13.3</ecNumber>
    </recommendedName>
</protein>
<keyword evidence="5" id="KW-0808">Transferase</keyword>
<evidence type="ECO:0000313" key="15">
    <source>
        <dbReference type="Proteomes" id="UP000887104"/>
    </source>
</evidence>
<keyword evidence="10 11" id="KW-0472">Membrane</keyword>
<dbReference type="Gene3D" id="3.30.565.10">
    <property type="entry name" value="Histidine kinase-like ATPase, C-terminal domain"/>
    <property type="match status" value="1"/>
</dbReference>
<dbReference type="PROSITE" id="PS50885">
    <property type="entry name" value="HAMP"/>
    <property type="match status" value="1"/>
</dbReference>
<comment type="caution">
    <text evidence="14">The sequence shown here is derived from an EMBL/GenBank/DDBJ whole genome shotgun (WGS) entry which is preliminary data.</text>
</comment>
<dbReference type="EMBL" id="BPEY01000135">
    <property type="protein sequence ID" value="GIU51857.1"/>
    <property type="molecule type" value="Genomic_DNA"/>
</dbReference>
<evidence type="ECO:0000259" key="12">
    <source>
        <dbReference type="PROSITE" id="PS50109"/>
    </source>
</evidence>
<keyword evidence="4" id="KW-0597">Phosphoprotein</keyword>
<dbReference type="PANTHER" id="PTHR45436:SF8">
    <property type="entry name" value="HISTIDINE KINASE"/>
    <property type="match status" value="1"/>
</dbReference>
<evidence type="ECO:0000256" key="9">
    <source>
        <dbReference type="ARBA" id="ARBA00023012"/>
    </source>
</evidence>
<evidence type="ECO:0000256" key="1">
    <source>
        <dbReference type="ARBA" id="ARBA00000085"/>
    </source>
</evidence>
<feature type="transmembrane region" description="Helical" evidence="11">
    <location>
        <begin position="63"/>
        <end position="82"/>
    </location>
</feature>
<dbReference type="InterPro" id="IPR003661">
    <property type="entry name" value="HisK_dim/P_dom"/>
</dbReference>
<keyword evidence="9" id="KW-0902">Two-component regulatory system</keyword>
<dbReference type="CDD" id="cd00082">
    <property type="entry name" value="HisKA"/>
    <property type="match status" value="1"/>
</dbReference>